<gene>
    <name evidence="1" type="ORF">DEAC_c29320</name>
</gene>
<dbReference type="STRING" id="476652.DEAC_c29320"/>
<dbReference type="AlphaFoldDB" id="A0A0J1FNB9"/>
<evidence type="ECO:0000313" key="1">
    <source>
        <dbReference type="EMBL" id="KLU64965.1"/>
    </source>
</evidence>
<keyword evidence="2" id="KW-1185">Reference proteome</keyword>
<organism evidence="1 2">
    <name type="scientific">Desulfosporosinus acididurans</name>
    <dbReference type="NCBI Taxonomy" id="476652"/>
    <lineage>
        <taxon>Bacteria</taxon>
        <taxon>Bacillati</taxon>
        <taxon>Bacillota</taxon>
        <taxon>Clostridia</taxon>
        <taxon>Eubacteriales</taxon>
        <taxon>Desulfitobacteriaceae</taxon>
        <taxon>Desulfosporosinus</taxon>
    </lineage>
</organism>
<proteinExistence type="predicted"/>
<evidence type="ECO:0000313" key="2">
    <source>
        <dbReference type="Proteomes" id="UP000036356"/>
    </source>
</evidence>
<reference evidence="1 2" key="1">
    <citation type="submission" date="2015-06" db="EMBL/GenBank/DDBJ databases">
        <title>Draft genome of the moderately acidophilic sulfate reducer Candidatus Desulfosporosinus acididurans strain M1.</title>
        <authorList>
            <person name="Poehlein A."/>
            <person name="Petzsch P."/>
            <person name="Johnson B.D."/>
            <person name="Schloemann M."/>
            <person name="Daniel R."/>
            <person name="Muehling M."/>
        </authorList>
    </citation>
    <scope>NUCLEOTIDE SEQUENCE [LARGE SCALE GENOMIC DNA]</scope>
    <source>
        <strain evidence="1 2">M1</strain>
    </source>
</reference>
<comment type="caution">
    <text evidence="1">The sequence shown here is derived from an EMBL/GenBank/DDBJ whole genome shotgun (WGS) entry which is preliminary data.</text>
</comment>
<dbReference type="PATRIC" id="fig|476652.3.peg.3090"/>
<name>A0A0J1FNB9_9FIRM</name>
<protein>
    <submittedName>
        <fullName evidence="1">Uncharacterized protein</fullName>
    </submittedName>
</protein>
<accession>A0A0J1FNB9</accession>
<dbReference type="Proteomes" id="UP000036356">
    <property type="component" value="Unassembled WGS sequence"/>
</dbReference>
<dbReference type="EMBL" id="LDZY01000010">
    <property type="protein sequence ID" value="KLU64965.1"/>
    <property type="molecule type" value="Genomic_DNA"/>
</dbReference>
<sequence>MGEVPDAEGENPLKSLFKGGNSQAKVRLVDGTLESFSSQGTPKGKPEDGESLRLKDREDAKGIFFCPFLYLRRLVNFLRWKRLSFSFQLKLYRIEEVPKWQN</sequence>